<name>A0A4Y2CUB7_ARAVE</name>
<evidence type="ECO:0000313" key="2">
    <source>
        <dbReference type="EMBL" id="GBM07679.1"/>
    </source>
</evidence>
<dbReference type="Pfam" id="PF23055">
    <property type="entry name" value="DUF7041"/>
    <property type="match status" value="1"/>
</dbReference>
<gene>
    <name evidence="2" type="ORF">AVEN_228178_1</name>
</gene>
<dbReference type="OrthoDB" id="10048650at2759"/>
<proteinExistence type="predicted"/>
<organism evidence="2 3">
    <name type="scientific">Araneus ventricosus</name>
    <name type="common">Orbweaver spider</name>
    <name type="synonym">Epeira ventricosa</name>
    <dbReference type="NCBI Taxonomy" id="182803"/>
    <lineage>
        <taxon>Eukaryota</taxon>
        <taxon>Metazoa</taxon>
        <taxon>Ecdysozoa</taxon>
        <taxon>Arthropoda</taxon>
        <taxon>Chelicerata</taxon>
        <taxon>Arachnida</taxon>
        <taxon>Araneae</taxon>
        <taxon>Araneomorphae</taxon>
        <taxon>Entelegynae</taxon>
        <taxon>Araneoidea</taxon>
        <taxon>Araneidae</taxon>
        <taxon>Araneus</taxon>
    </lineage>
</organism>
<keyword evidence="3" id="KW-1185">Reference proteome</keyword>
<accession>A0A4Y2CUB7</accession>
<comment type="caution">
    <text evidence="2">The sequence shown here is derived from an EMBL/GenBank/DDBJ whole genome shotgun (WGS) entry which is preliminary data.</text>
</comment>
<dbReference type="EMBL" id="BGPR01000245">
    <property type="protein sequence ID" value="GBM07679.1"/>
    <property type="molecule type" value="Genomic_DNA"/>
</dbReference>
<reference evidence="2 3" key="1">
    <citation type="journal article" date="2019" name="Sci. Rep.">
        <title>Orb-weaving spider Araneus ventricosus genome elucidates the spidroin gene catalogue.</title>
        <authorList>
            <person name="Kono N."/>
            <person name="Nakamura H."/>
            <person name="Ohtoshi R."/>
            <person name="Moran D.A.P."/>
            <person name="Shinohara A."/>
            <person name="Yoshida Y."/>
            <person name="Fujiwara M."/>
            <person name="Mori M."/>
            <person name="Tomita M."/>
            <person name="Arakawa K."/>
        </authorList>
    </citation>
    <scope>NUCLEOTIDE SEQUENCE [LARGE SCALE GENOMIC DNA]</scope>
</reference>
<dbReference type="PANTHER" id="PTHR33327">
    <property type="entry name" value="ENDONUCLEASE"/>
    <property type="match status" value="1"/>
</dbReference>
<dbReference type="Proteomes" id="UP000499080">
    <property type="component" value="Unassembled WGS sequence"/>
</dbReference>
<feature type="domain" description="DUF7041" evidence="1">
    <location>
        <begin position="20"/>
        <end position="101"/>
    </location>
</feature>
<evidence type="ECO:0000313" key="3">
    <source>
        <dbReference type="Proteomes" id="UP000499080"/>
    </source>
</evidence>
<dbReference type="AlphaFoldDB" id="A0A4Y2CUB7"/>
<dbReference type="PANTHER" id="PTHR33327:SF3">
    <property type="entry name" value="RNA-DIRECTED DNA POLYMERASE"/>
    <property type="match status" value="1"/>
</dbReference>
<dbReference type="InterPro" id="IPR055469">
    <property type="entry name" value="DUF7041"/>
</dbReference>
<sequence>MTKTEEDSTPELGRVAFKAPPFWKSNPELWFLQPESQFVTAEISQECTKFHCVVSILDCDVLTCVSSLIQKPPTDNHYTQLKDQIIGRYADSEDARLKAFLQDLQLGDNTPSQLMMRMKKLNNGSISEDVMKTLFLQTLPLSMQQIFVCDEGLEKLAQIADKIGETMANTSVIGEVKTTLSLNLCVCGQLTF</sequence>
<protein>
    <recommendedName>
        <fullName evidence="1">DUF7041 domain-containing protein</fullName>
    </recommendedName>
</protein>
<evidence type="ECO:0000259" key="1">
    <source>
        <dbReference type="Pfam" id="PF23055"/>
    </source>
</evidence>